<keyword evidence="18" id="KW-0460">Magnesium</keyword>
<feature type="binding site" evidence="18">
    <location>
        <position position="83"/>
    </location>
    <ligand>
        <name>a divalent metal cation</name>
        <dbReference type="ChEBI" id="CHEBI:60240"/>
    </ligand>
</feature>
<evidence type="ECO:0000256" key="7">
    <source>
        <dbReference type="ARBA" id="ARBA00022741"/>
    </source>
</evidence>
<feature type="active site" description="Proton acceptor" evidence="15">
    <location>
        <position position="76"/>
    </location>
</feature>
<evidence type="ECO:0000256" key="9">
    <source>
        <dbReference type="ARBA" id="ARBA00022840"/>
    </source>
</evidence>
<dbReference type="InterPro" id="IPR000829">
    <property type="entry name" value="DAGK"/>
</dbReference>
<comment type="subcellular location">
    <subcellularLocation>
        <location evidence="1">Cell membrane</location>
        <topology evidence="1">Multi-pass membrane protein</topology>
    </subcellularLocation>
</comment>
<dbReference type="GO" id="GO:0005886">
    <property type="term" value="C:plasma membrane"/>
    <property type="evidence" value="ECO:0007669"/>
    <property type="project" value="UniProtKB-SubCell"/>
</dbReference>
<dbReference type="EMBL" id="BMDO01000005">
    <property type="protein sequence ID" value="GGI50914.1"/>
    <property type="molecule type" value="Genomic_DNA"/>
</dbReference>
<dbReference type="PANTHER" id="PTHR34299">
    <property type="entry name" value="DIACYLGLYCEROL KINASE"/>
    <property type="match status" value="1"/>
</dbReference>
<evidence type="ECO:0000256" key="18">
    <source>
        <dbReference type="PIRSR" id="PIRSR600829-4"/>
    </source>
</evidence>
<keyword evidence="18" id="KW-0479">Metal-binding</keyword>
<feature type="transmembrane region" description="Helical" evidence="19">
    <location>
        <begin position="36"/>
        <end position="57"/>
    </location>
</feature>
<feature type="binding site" evidence="17">
    <location>
        <begin position="101"/>
        <end position="102"/>
    </location>
    <ligand>
        <name>ATP</name>
        <dbReference type="ChEBI" id="CHEBI:30616"/>
    </ligand>
</feature>
<evidence type="ECO:0000256" key="13">
    <source>
        <dbReference type="ARBA" id="ARBA00023209"/>
    </source>
</evidence>
<dbReference type="CDD" id="cd14265">
    <property type="entry name" value="UDPK_IM_like"/>
    <property type="match status" value="1"/>
</dbReference>
<dbReference type="GO" id="GO:0016301">
    <property type="term" value="F:kinase activity"/>
    <property type="evidence" value="ECO:0007669"/>
    <property type="project" value="UniProtKB-KW"/>
</dbReference>
<evidence type="ECO:0000256" key="14">
    <source>
        <dbReference type="ARBA" id="ARBA00023264"/>
    </source>
</evidence>
<evidence type="ECO:0000256" key="4">
    <source>
        <dbReference type="ARBA" id="ARBA00022516"/>
    </source>
</evidence>
<dbReference type="Pfam" id="PF01219">
    <property type="entry name" value="DAGK_prokar"/>
    <property type="match status" value="1"/>
</dbReference>
<evidence type="ECO:0000256" key="10">
    <source>
        <dbReference type="ARBA" id="ARBA00022989"/>
    </source>
</evidence>
<dbReference type="AlphaFoldDB" id="A0A917N1X3"/>
<evidence type="ECO:0000313" key="20">
    <source>
        <dbReference type="EMBL" id="GGI50914.1"/>
    </source>
</evidence>
<evidence type="ECO:0000256" key="11">
    <source>
        <dbReference type="ARBA" id="ARBA00023098"/>
    </source>
</evidence>
<name>A0A917N1X3_9SPHI</name>
<dbReference type="GO" id="GO:0046872">
    <property type="term" value="F:metal ion binding"/>
    <property type="evidence" value="ECO:0007669"/>
    <property type="project" value="UniProtKB-KW"/>
</dbReference>
<keyword evidence="10 19" id="KW-1133">Transmembrane helix</keyword>
<keyword evidence="4" id="KW-0444">Lipid biosynthesis</keyword>
<evidence type="ECO:0000256" key="12">
    <source>
        <dbReference type="ARBA" id="ARBA00023136"/>
    </source>
</evidence>
<feature type="binding site" evidence="17">
    <location>
        <position position="83"/>
    </location>
    <ligand>
        <name>ATP</name>
        <dbReference type="ChEBI" id="CHEBI:30616"/>
    </ligand>
</feature>
<dbReference type="InterPro" id="IPR033717">
    <property type="entry name" value="UDPK"/>
</dbReference>
<dbReference type="Gene3D" id="1.10.287.3610">
    <property type="match status" value="1"/>
</dbReference>
<keyword evidence="13" id="KW-0594">Phospholipid biosynthesis</keyword>
<evidence type="ECO:0000256" key="6">
    <source>
        <dbReference type="ARBA" id="ARBA00022692"/>
    </source>
</evidence>
<dbReference type="Proteomes" id="UP000662074">
    <property type="component" value="Unassembled WGS sequence"/>
</dbReference>
<gene>
    <name evidence="20" type="ORF">GCM10011425_21260</name>
</gene>
<keyword evidence="6 19" id="KW-0812">Transmembrane</keyword>
<protein>
    <submittedName>
        <fullName evidence="20">Diacylglycerol kinase</fullName>
    </submittedName>
</protein>
<comment type="cofactor">
    <cofactor evidence="18">
        <name>Mg(2+)</name>
        <dbReference type="ChEBI" id="CHEBI:18420"/>
    </cofactor>
    <text evidence="18">Mn(2+), Zn(2+), Cd(2+) and Co(2+) support activity to lesser extents.</text>
</comment>
<evidence type="ECO:0000256" key="2">
    <source>
        <dbReference type="ARBA" id="ARBA00005967"/>
    </source>
</evidence>
<organism evidence="20 21">
    <name type="scientific">Mucilaginibacter galii</name>
    <dbReference type="NCBI Taxonomy" id="2005073"/>
    <lineage>
        <taxon>Bacteria</taxon>
        <taxon>Pseudomonadati</taxon>
        <taxon>Bacteroidota</taxon>
        <taxon>Sphingobacteriia</taxon>
        <taxon>Sphingobacteriales</taxon>
        <taxon>Sphingobacteriaceae</taxon>
        <taxon>Mucilaginibacter</taxon>
    </lineage>
</organism>
<dbReference type="InterPro" id="IPR036945">
    <property type="entry name" value="DAGK_sf"/>
</dbReference>
<dbReference type="GO" id="GO:0008654">
    <property type="term" value="P:phospholipid biosynthetic process"/>
    <property type="evidence" value="ECO:0007669"/>
    <property type="project" value="UniProtKB-KW"/>
</dbReference>
<keyword evidence="11" id="KW-0443">Lipid metabolism</keyword>
<evidence type="ECO:0000256" key="16">
    <source>
        <dbReference type="PIRSR" id="PIRSR600829-2"/>
    </source>
</evidence>
<dbReference type="GO" id="GO:0005524">
    <property type="term" value="F:ATP binding"/>
    <property type="evidence" value="ECO:0007669"/>
    <property type="project" value="UniProtKB-KW"/>
</dbReference>
<keyword evidence="3" id="KW-1003">Cell membrane</keyword>
<feature type="binding site" evidence="17">
    <location>
        <position position="23"/>
    </location>
    <ligand>
        <name>ATP</name>
        <dbReference type="ChEBI" id="CHEBI:30616"/>
    </ligand>
</feature>
<sequence length="135" mass="15004">MPNQPFKPEHSNSFIKLWRSFGYAFKGIRYATATQLNFRVHLVATITAVFMGLWLKISMDEWRWIMLCITLVLVVELLNTAIEMLTDLASPGYDAKAGHVKDVAAGAVIITALFALITGVIIFLPKIVTLLTHAA</sequence>
<keyword evidence="14" id="KW-1208">Phospholipid metabolism</keyword>
<feature type="binding site" evidence="16">
    <location>
        <position position="76"/>
    </location>
    <ligand>
        <name>substrate</name>
    </ligand>
</feature>
<proteinExistence type="inferred from homology"/>
<dbReference type="RefSeq" id="WP_188416499.1">
    <property type="nucleotide sequence ID" value="NZ_BMDO01000005.1"/>
</dbReference>
<keyword evidence="12 19" id="KW-0472">Membrane</keyword>
<evidence type="ECO:0000256" key="3">
    <source>
        <dbReference type="ARBA" id="ARBA00022475"/>
    </source>
</evidence>
<dbReference type="PANTHER" id="PTHR34299:SF1">
    <property type="entry name" value="DIACYLGLYCEROL KINASE"/>
    <property type="match status" value="1"/>
</dbReference>
<keyword evidence="7 17" id="KW-0547">Nucleotide-binding</keyword>
<reference evidence="20" key="2">
    <citation type="submission" date="2020-09" db="EMBL/GenBank/DDBJ databases">
        <authorList>
            <person name="Sun Q."/>
            <person name="Sedlacek I."/>
        </authorList>
    </citation>
    <scope>NUCLEOTIDE SEQUENCE</scope>
    <source>
        <strain evidence="20">CCM 8711</strain>
    </source>
</reference>
<evidence type="ECO:0000256" key="17">
    <source>
        <dbReference type="PIRSR" id="PIRSR600829-3"/>
    </source>
</evidence>
<evidence type="ECO:0000313" key="21">
    <source>
        <dbReference type="Proteomes" id="UP000662074"/>
    </source>
</evidence>
<keyword evidence="8 20" id="KW-0418">Kinase</keyword>
<accession>A0A917N1X3</accession>
<comment type="caution">
    <text evidence="20">The sequence shown here is derived from an EMBL/GenBank/DDBJ whole genome shotgun (WGS) entry which is preliminary data.</text>
</comment>
<keyword evidence="5" id="KW-0808">Transferase</keyword>
<evidence type="ECO:0000256" key="15">
    <source>
        <dbReference type="PIRSR" id="PIRSR600829-1"/>
    </source>
</evidence>
<feature type="transmembrane region" description="Helical" evidence="19">
    <location>
        <begin position="63"/>
        <end position="82"/>
    </location>
</feature>
<comment type="similarity">
    <text evidence="2">Belongs to the bacterial diacylglycerol kinase family.</text>
</comment>
<reference evidence="20" key="1">
    <citation type="journal article" date="2014" name="Int. J. Syst. Evol. Microbiol.">
        <title>Complete genome sequence of Corynebacterium casei LMG S-19264T (=DSM 44701T), isolated from a smear-ripened cheese.</title>
        <authorList>
            <consortium name="US DOE Joint Genome Institute (JGI-PGF)"/>
            <person name="Walter F."/>
            <person name="Albersmeier A."/>
            <person name="Kalinowski J."/>
            <person name="Ruckert C."/>
        </authorList>
    </citation>
    <scope>NUCLEOTIDE SEQUENCE</scope>
    <source>
        <strain evidence="20">CCM 8711</strain>
    </source>
</reference>
<evidence type="ECO:0000256" key="19">
    <source>
        <dbReference type="SAM" id="Phobius"/>
    </source>
</evidence>
<feature type="transmembrane region" description="Helical" evidence="19">
    <location>
        <begin position="103"/>
        <end position="124"/>
    </location>
</feature>
<keyword evidence="21" id="KW-1185">Reference proteome</keyword>
<evidence type="ECO:0000256" key="5">
    <source>
        <dbReference type="ARBA" id="ARBA00022679"/>
    </source>
</evidence>
<keyword evidence="9 17" id="KW-0067">ATP-binding</keyword>
<evidence type="ECO:0000256" key="1">
    <source>
        <dbReference type="ARBA" id="ARBA00004651"/>
    </source>
</evidence>
<evidence type="ECO:0000256" key="8">
    <source>
        <dbReference type="ARBA" id="ARBA00022777"/>
    </source>
</evidence>